<reference evidence="3" key="1">
    <citation type="journal article" date="2019" name="Int. J. Syst. Evol. Microbiol.">
        <title>The Global Catalogue of Microorganisms (GCM) 10K type strain sequencing project: providing services to taxonomists for standard genome sequencing and annotation.</title>
        <authorList>
            <consortium name="The Broad Institute Genomics Platform"/>
            <consortium name="The Broad Institute Genome Sequencing Center for Infectious Disease"/>
            <person name="Wu L."/>
            <person name="Ma J."/>
        </authorList>
    </citation>
    <scope>NUCLEOTIDE SEQUENCE [LARGE SCALE GENOMIC DNA]</scope>
    <source>
        <strain evidence="3">JCM 16949</strain>
    </source>
</reference>
<accession>A0ABP7F2H5</accession>
<organism evidence="2 3">
    <name type="scientific">Leifsonella bigeumensis</name>
    <dbReference type="NCBI Taxonomy" id="433643"/>
    <lineage>
        <taxon>Bacteria</taxon>
        <taxon>Bacillati</taxon>
        <taxon>Actinomycetota</taxon>
        <taxon>Actinomycetes</taxon>
        <taxon>Micrococcales</taxon>
        <taxon>Microbacteriaceae</taxon>
        <taxon>Leifsonella</taxon>
    </lineage>
</organism>
<gene>
    <name evidence="2" type="ORF">GCM10022239_03440</name>
</gene>
<keyword evidence="3" id="KW-1185">Reference proteome</keyword>
<evidence type="ECO:0008006" key="4">
    <source>
        <dbReference type="Google" id="ProtNLM"/>
    </source>
</evidence>
<feature type="region of interest" description="Disordered" evidence="1">
    <location>
        <begin position="217"/>
        <end position="236"/>
    </location>
</feature>
<comment type="caution">
    <text evidence="2">The sequence shown here is derived from an EMBL/GenBank/DDBJ whole genome shotgun (WGS) entry which is preliminary data.</text>
</comment>
<protein>
    <recommendedName>
        <fullName evidence="4">Scaffolding protein</fullName>
    </recommendedName>
</protein>
<dbReference type="Proteomes" id="UP001501004">
    <property type="component" value="Unassembled WGS sequence"/>
</dbReference>
<sequence>MSITTNTLAERGPDGLAIIGRTRHALMGIRYENGEGGDAAAQAAAAVAAKAAADAAAAADAKPPWGDDPTKFDPDKAWKLIQNLRTDAEERQTKTDAAIAAAATKAAEDAQKATLAQFAKLLGGEGEPETDPEKLRQALAERDTKLTEATTTAETAQTAVKTAERALQVALHAPGLGASATLLLANEKFKTSIESVEPTDEAAIKAAITKAVQDTPTLKATPRRSGSGEHQGATVQSLEAQLKTAEEKKDVSETIRLKRAIASARAAQG</sequence>
<evidence type="ECO:0000313" key="3">
    <source>
        <dbReference type="Proteomes" id="UP001501004"/>
    </source>
</evidence>
<dbReference type="EMBL" id="BAABAE010000001">
    <property type="protein sequence ID" value="GAA3730147.1"/>
    <property type="molecule type" value="Genomic_DNA"/>
</dbReference>
<proteinExistence type="predicted"/>
<name>A0ABP7F2H5_9MICO</name>
<evidence type="ECO:0000313" key="2">
    <source>
        <dbReference type="EMBL" id="GAA3730147.1"/>
    </source>
</evidence>
<evidence type="ECO:0000256" key="1">
    <source>
        <dbReference type="SAM" id="MobiDB-lite"/>
    </source>
</evidence>
<dbReference type="RefSeq" id="WP_344753067.1">
    <property type="nucleotide sequence ID" value="NZ_BAABAE010000001.1"/>
</dbReference>